<sequence length="195" mass="22543">MEIFLKSHENDLDFEVLARSYDLYGKILHLMNDYSGAMESHQQAIRIRAEKNSRDHVDTASSLTSIGCAYFKLNNEIEAVKSFQSALELRNQLGIYDHVDTANIYYTLGENHFSLDNCEEAIEAHMKALKLRKKHLGEHPRTAESLHDIAVVYCRMSEKGNPRRQKLPHYSPRLKRLLKFTFCEEALAMRTGVIR</sequence>
<dbReference type="InterPro" id="IPR011990">
    <property type="entry name" value="TPR-like_helical_dom_sf"/>
</dbReference>
<accession>A0A9X0CGR1</accession>
<organism evidence="4 5">
    <name type="scientific">Desmophyllum pertusum</name>
    <dbReference type="NCBI Taxonomy" id="174260"/>
    <lineage>
        <taxon>Eukaryota</taxon>
        <taxon>Metazoa</taxon>
        <taxon>Cnidaria</taxon>
        <taxon>Anthozoa</taxon>
        <taxon>Hexacorallia</taxon>
        <taxon>Scleractinia</taxon>
        <taxon>Caryophylliina</taxon>
        <taxon>Caryophylliidae</taxon>
        <taxon>Desmophyllum</taxon>
    </lineage>
</organism>
<evidence type="ECO:0000256" key="3">
    <source>
        <dbReference type="PROSITE-ProRule" id="PRU00339"/>
    </source>
</evidence>
<proteinExistence type="predicted"/>
<protein>
    <recommendedName>
        <fullName evidence="6">Kinesin light chain</fullName>
    </recommendedName>
</protein>
<dbReference type="AlphaFoldDB" id="A0A9X0CGR1"/>
<feature type="repeat" description="TPR" evidence="3">
    <location>
        <begin position="102"/>
        <end position="135"/>
    </location>
</feature>
<gene>
    <name evidence="4" type="ORF">OS493_039618</name>
</gene>
<dbReference type="Pfam" id="PF13374">
    <property type="entry name" value="TPR_10"/>
    <property type="match status" value="1"/>
</dbReference>
<dbReference type="PROSITE" id="PS50005">
    <property type="entry name" value="TPR"/>
    <property type="match status" value="2"/>
</dbReference>
<keyword evidence="5" id="KW-1185">Reference proteome</keyword>
<dbReference type="Proteomes" id="UP001163046">
    <property type="component" value="Unassembled WGS sequence"/>
</dbReference>
<dbReference type="InterPro" id="IPR019734">
    <property type="entry name" value="TPR_rpt"/>
</dbReference>
<dbReference type="PANTHER" id="PTHR45641">
    <property type="entry name" value="TETRATRICOPEPTIDE REPEAT PROTEIN (AFU_ORTHOLOGUE AFUA_6G03870)"/>
    <property type="match status" value="1"/>
</dbReference>
<evidence type="ECO:0000313" key="4">
    <source>
        <dbReference type="EMBL" id="KAJ7348196.1"/>
    </source>
</evidence>
<feature type="repeat" description="TPR" evidence="3">
    <location>
        <begin position="60"/>
        <end position="93"/>
    </location>
</feature>
<evidence type="ECO:0000256" key="1">
    <source>
        <dbReference type="ARBA" id="ARBA00022737"/>
    </source>
</evidence>
<dbReference type="EMBL" id="MU827519">
    <property type="protein sequence ID" value="KAJ7348196.1"/>
    <property type="molecule type" value="Genomic_DNA"/>
</dbReference>
<dbReference type="PANTHER" id="PTHR45641:SF19">
    <property type="entry name" value="NEPHROCYSTIN-3"/>
    <property type="match status" value="1"/>
</dbReference>
<reference evidence="4" key="1">
    <citation type="submission" date="2023-01" db="EMBL/GenBank/DDBJ databases">
        <title>Genome assembly of the deep-sea coral Lophelia pertusa.</title>
        <authorList>
            <person name="Herrera S."/>
            <person name="Cordes E."/>
        </authorList>
    </citation>
    <scope>NUCLEOTIDE SEQUENCE</scope>
    <source>
        <strain evidence="4">USNM1676648</strain>
        <tissue evidence="4">Polyp</tissue>
    </source>
</reference>
<evidence type="ECO:0008006" key="6">
    <source>
        <dbReference type="Google" id="ProtNLM"/>
    </source>
</evidence>
<keyword evidence="2 3" id="KW-0802">TPR repeat</keyword>
<dbReference type="OrthoDB" id="5986190at2759"/>
<comment type="caution">
    <text evidence="4">The sequence shown here is derived from an EMBL/GenBank/DDBJ whole genome shotgun (WGS) entry which is preliminary data.</text>
</comment>
<evidence type="ECO:0000256" key="2">
    <source>
        <dbReference type="ARBA" id="ARBA00022803"/>
    </source>
</evidence>
<dbReference type="Gene3D" id="1.25.40.10">
    <property type="entry name" value="Tetratricopeptide repeat domain"/>
    <property type="match status" value="1"/>
</dbReference>
<keyword evidence="1" id="KW-0677">Repeat</keyword>
<name>A0A9X0CGR1_9CNID</name>
<evidence type="ECO:0000313" key="5">
    <source>
        <dbReference type="Proteomes" id="UP001163046"/>
    </source>
</evidence>
<dbReference type="Pfam" id="PF13424">
    <property type="entry name" value="TPR_12"/>
    <property type="match status" value="1"/>
</dbReference>
<dbReference type="SUPFAM" id="SSF48452">
    <property type="entry name" value="TPR-like"/>
    <property type="match status" value="1"/>
</dbReference>
<dbReference type="SMART" id="SM00028">
    <property type="entry name" value="TPR"/>
    <property type="match status" value="3"/>
</dbReference>